<dbReference type="AlphaFoldDB" id="A0A817FFL6"/>
<evidence type="ECO:0000313" key="1">
    <source>
        <dbReference type="EMBL" id="CAF2747418.1"/>
    </source>
</evidence>
<dbReference type="EMBL" id="CAJNVT010000200">
    <property type="protein sequence ID" value="CAF2747418.1"/>
    <property type="molecule type" value="Genomic_DNA"/>
</dbReference>
<reference evidence="1" key="1">
    <citation type="submission" date="2021-02" db="EMBL/GenBank/DDBJ databases">
        <authorList>
            <person name="Bekaert M."/>
        </authorList>
    </citation>
    <scope>NUCLEOTIDE SEQUENCE</scope>
    <source>
        <strain evidence="1">IoA-00</strain>
    </source>
</reference>
<keyword evidence="2" id="KW-1185">Reference proteome</keyword>
<comment type="caution">
    <text evidence="1">The sequence shown here is derived from an EMBL/GenBank/DDBJ whole genome shotgun (WGS) entry which is preliminary data.</text>
</comment>
<sequence length="132" mass="15628">MDRVDRVRRLLEAPYIGPAKVISRTSHHYVVELKNGNTVSIERLKPPQITERDLCGRKYSEIKFWIKNRLYIENIPKKRLGRKQEFCLFSTHWISRFGFIFPSFSASSNDLFVVDYFLEAVTMSETRFAFQC</sequence>
<organism evidence="1 2">
    <name type="scientific">Lepeophtheirus salmonis</name>
    <name type="common">Salmon louse</name>
    <name type="synonym">Caligus salmonis</name>
    <dbReference type="NCBI Taxonomy" id="72036"/>
    <lineage>
        <taxon>Eukaryota</taxon>
        <taxon>Metazoa</taxon>
        <taxon>Ecdysozoa</taxon>
        <taxon>Arthropoda</taxon>
        <taxon>Crustacea</taxon>
        <taxon>Multicrustacea</taxon>
        <taxon>Hexanauplia</taxon>
        <taxon>Copepoda</taxon>
        <taxon>Siphonostomatoida</taxon>
        <taxon>Caligidae</taxon>
        <taxon>Lepeophtheirus</taxon>
    </lineage>
</organism>
<accession>A0A817FFL6</accession>
<dbReference type="Proteomes" id="UP000675881">
    <property type="component" value="Unassembled WGS sequence"/>
</dbReference>
<gene>
    <name evidence="1" type="ORF">LSAA_357</name>
</gene>
<proteinExistence type="predicted"/>
<evidence type="ECO:0000313" key="2">
    <source>
        <dbReference type="Proteomes" id="UP000675881"/>
    </source>
</evidence>
<protein>
    <submittedName>
        <fullName evidence="1">(salmon louse) hypothetical protein</fullName>
    </submittedName>
</protein>
<name>A0A817FFL6_LEPSM</name>